<feature type="transmembrane region" description="Helical" evidence="7">
    <location>
        <begin position="270"/>
        <end position="291"/>
    </location>
</feature>
<dbReference type="GO" id="GO:0016020">
    <property type="term" value="C:membrane"/>
    <property type="evidence" value="ECO:0007669"/>
    <property type="project" value="UniProtKB-SubCell"/>
</dbReference>
<evidence type="ECO:0000256" key="2">
    <source>
        <dbReference type="ARBA" id="ARBA00022448"/>
    </source>
</evidence>
<dbReference type="GO" id="GO:0006814">
    <property type="term" value="P:sodium ion transport"/>
    <property type="evidence" value="ECO:0007669"/>
    <property type="project" value="InterPro"/>
</dbReference>
<keyword evidence="2" id="KW-0813">Transport</keyword>
<dbReference type="PANTHER" id="PTHR19432">
    <property type="entry name" value="SUGAR TRANSPORTER"/>
    <property type="match status" value="1"/>
</dbReference>
<feature type="region of interest" description="Disordered" evidence="6">
    <location>
        <begin position="8"/>
        <end position="28"/>
    </location>
</feature>
<dbReference type="Proteomes" id="UP000018958">
    <property type="component" value="Unassembled WGS sequence"/>
</dbReference>
<dbReference type="GO" id="GO:0008506">
    <property type="term" value="F:sucrose:proton symporter activity"/>
    <property type="evidence" value="ECO:0007669"/>
    <property type="project" value="TreeGrafter"/>
</dbReference>
<accession>W2VQ86</accession>
<feature type="transmembrane region" description="Helical" evidence="7">
    <location>
        <begin position="420"/>
        <end position="443"/>
    </location>
</feature>
<keyword evidence="3 7" id="KW-0812">Transmembrane</keyword>
<evidence type="ECO:0000256" key="7">
    <source>
        <dbReference type="SAM" id="Phobius"/>
    </source>
</evidence>
<evidence type="ECO:0000256" key="3">
    <source>
        <dbReference type="ARBA" id="ARBA00022692"/>
    </source>
</evidence>
<evidence type="ECO:0000313" key="8">
    <source>
        <dbReference type="EMBL" id="ETO99812.1"/>
    </source>
</evidence>
<protein>
    <recommendedName>
        <fullName evidence="10">Major facilitator superfamily (MFS) profile domain-containing protein</fullName>
    </recommendedName>
</protein>
<dbReference type="SUPFAM" id="SSF103473">
    <property type="entry name" value="MFS general substrate transporter"/>
    <property type="match status" value="1"/>
</dbReference>
<dbReference type="EMBL" id="ANIX01005044">
    <property type="protein sequence ID" value="ETO99812.1"/>
    <property type="molecule type" value="Genomic_DNA"/>
</dbReference>
<feature type="transmembrane region" description="Helical" evidence="7">
    <location>
        <begin position="449"/>
        <end position="471"/>
    </location>
</feature>
<comment type="caution">
    <text evidence="8">The sequence shown here is derived from an EMBL/GenBank/DDBJ whole genome shotgun (WGS) entry which is preliminary data.</text>
</comment>
<evidence type="ECO:0000313" key="9">
    <source>
        <dbReference type="Proteomes" id="UP000018958"/>
    </source>
</evidence>
<name>W2VQ86_PHYNI</name>
<reference evidence="8 9" key="1">
    <citation type="submission" date="2013-11" db="EMBL/GenBank/DDBJ databases">
        <title>The Genome Sequence of Phytophthora parasitica CJ01A1.</title>
        <authorList>
            <consortium name="The Broad Institute Genomics Platform"/>
            <person name="Russ C."/>
            <person name="Tyler B."/>
            <person name="Panabieres F."/>
            <person name="Shan W."/>
            <person name="Tripathy S."/>
            <person name="Grunwald N."/>
            <person name="Machado M."/>
            <person name="Johnson C.S."/>
            <person name="Walker B."/>
            <person name="Young S.K."/>
            <person name="Zeng Q."/>
            <person name="Gargeya S."/>
            <person name="Fitzgerald M."/>
            <person name="Haas B."/>
            <person name="Abouelleil A."/>
            <person name="Allen A.W."/>
            <person name="Alvarado L."/>
            <person name="Arachchi H.M."/>
            <person name="Berlin A.M."/>
            <person name="Chapman S.B."/>
            <person name="Gainer-Dewar J."/>
            <person name="Goldberg J."/>
            <person name="Griggs A."/>
            <person name="Gujja S."/>
            <person name="Hansen M."/>
            <person name="Howarth C."/>
            <person name="Imamovic A."/>
            <person name="Ireland A."/>
            <person name="Larimer J."/>
            <person name="McCowan C."/>
            <person name="Murphy C."/>
            <person name="Pearson M."/>
            <person name="Poon T.W."/>
            <person name="Priest M."/>
            <person name="Roberts A."/>
            <person name="Saif S."/>
            <person name="Shea T."/>
            <person name="Sisk P."/>
            <person name="Sykes S."/>
            <person name="Wortman J."/>
            <person name="Nusbaum C."/>
            <person name="Birren B."/>
        </authorList>
    </citation>
    <scope>NUCLEOTIDE SEQUENCE [LARGE SCALE GENOMIC DNA]</scope>
    <source>
        <strain evidence="8 9">CJ01A1</strain>
    </source>
</reference>
<organism evidence="8 9">
    <name type="scientific">Phytophthora nicotianae CJ01A1</name>
    <dbReference type="NCBI Taxonomy" id="1317063"/>
    <lineage>
        <taxon>Eukaryota</taxon>
        <taxon>Sar</taxon>
        <taxon>Stramenopiles</taxon>
        <taxon>Oomycota</taxon>
        <taxon>Peronosporomycetes</taxon>
        <taxon>Peronosporales</taxon>
        <taxon>Peronosporaceae</taxon>
        <taxon>Phytophthora</taxon>
    </lineage>
</organism>
<evidence type="ECO:0000256" key="1">
    <source>
        <dbReference type="ARBA" id="ARBA00004141"/>
    </source>
</evidence>
<gene>
    <name evidence="8" type="ORF">F441_22769</name>
</gene>
<evidence type="ECO:0000256" key="6">
    <source>
        <dbReference type="SAM" id="MobiDB-lite"/>
    </source>
</evidence>
<dbReference type="Pfam" id="PF13347">
    <property type="entry name" value="MFS_2"/>
    <property type="match status" value="1"/>
</dbReference>
<evidence type="ECO:0008006" key="10">
    <source>
        <dbReference type="Google" id="ProtNLM"/>
    </source>
</evidence>
<dbReference type="InterPro" id="IPR036259">
    <property type="entry name" value="MFS_trans_sf"/>
</dbReference>
<keyword evidence="4 7" id="KW-1133">Transmembrane helix</keyword>
<sequence length="618" mass="67993">MKDIEAAIPGYELHASPKPGSVTSTGNEEPLPHPSIWLLLAVSMPRMAVQMAWAAQWAALGPYLSTMLPNTAVQLTQFIGPVAGVIVGPSVGVFSDRTTSRLGRRRPYLIVAGILSVICWIVMGYTRDIGDALGDHGDGTDGETDRTWTSVFTIIFYAWMDITVNMVQTPAMLLIADFAGDRQTTGAALGQAWSTLGAIVIAVYIEIFGAAYKTLHWFLGMLSVVMIICMAVACFFAHETPLDPNQVKKSSAWVQVKGAFYSVYQGLKTLPAALIVYSFGLFFVLYGFTAYNGNKGQFFGLEVYSGTATNADNCDPCSEAQNAYNEGVSLAGGTADLLYNIVGYVYSWCIPFLVSKFGLKWVLTMSTIPQMLLMIMAWVDNKGFDVFVVAITGITSSIWFSCIVPVVIHVMGEDVDIGMYVGALNSANCFGQLLNYAIGAAIVNTSLGYKLPVFLGGVMTALGFLVSAIFLKIKMYSLRLRVRLVDILHRFGEIAVENSFQAVQELLEVNQELEYLDVIAYSEYHDDIYDFRRHHQPIYKARAPLSMSCKVAFLSVMKPSASPSEAKRTRKSKHQICALNEHLLAAIFAFAAPPVMREVYFRKADEDDWIDDDQDLPI</sequence>
<dbReference type="FunFam" id="1.20.1250.20:FF:001228">
    <property type="entry name" value="Uncharacterized protein"/>
    <property type="match status" value="1"/>
</dbReference>
<comment type="subcellular location">
    <subcellularLocation>
        <location evidence="1">Membrane</location>
        <topology evidence="1">Multi-pass membrane protein</topology>
    </subcellularLocation>
</comment>
<feature type="transmembrane region" description="Helical" evidence="7">
    <location>
        <begin position="386"/>
        <end position="408"/>
    </location>
</feature>
<feature type="transmembrane region" description="Helical" evidence="7">
    <location>
        <begin position="361"/>
        <end position="380"/>
    </location>
</feature>
<proteinExistence type="predicted"/>
<feature type="transmembrane region" description="Helical" evidence="7">
    <location>
        <begin position="337"/>
        <end position="354"/>
    </location>
</feature>
<dbReference type="PROSITE" id="PS00872">
    <property type="entry name" value="NA_GALACTOSIDE_SYMP"/>
    <property type="match status" value="1"/>
</dbReference>
<evidence type="ECO:0000256" key="4">
    <source>
        <dbReference type="ARBA" id="ARBA00022989"/>
    </source>
</evidence>
<feature type="transmembrane region" description="Helical" evidence="7">
    <location>
        <begin position="217"/>
        <end position="238"/>
    </location>
</feature>
<dbReference type="Gene3D" id="1.20.1250.20">
    <property type="entry name" value="MFS general substrate transporter like domains"/>
    <property type="match status" value="2"/>
</dbReference>
<dbReference type="AlphaFoldDB" id="W2VQ86"/>
<feature type="transmembrane region" description="Helical" evidence="7">
    <location>
        <begin position="75"/>
        <end position="95"/>
    </location>
</feature>
<feature type="transmembrane region" description="Helical" evidence="7">
    <location>
        <begin position="188"/>
        <end position="211"/>
    </location>
</feature>
<feature type="transmembrane region" description="Helical" evidence="7">
    <location>
        <begin position="107"/>
        <end position="127"/>
    </location>
</feature>
<dbReference type="InterPro" id="IPR018043">
    <property type="entry name" value="Na/Gal_symport_CS"/>
</dbReference>
<keyword evidence="5 7" id="KW-0472">Membrane</keyword>
<evidence type="ECO:0000256" key="5">
    <source>
        <dbReference type="ARBA" id="ARBA00023136"/>
    </source>
</evidence>
<feature type="transmembrane region" description="Helical" evidence="7">
    <location>
        <begin position="147"/>
        <end position="167"/>
    </location>
</feature>
<dbReference type="PANTHER" id="PTHR19432:SF26">
    <property type="entry name" value="MAJOR FACILITATOR SUPERFAMILY (MFS) PROFILE DOMAIN-CONTAINING PROTEIN"/>
    <property type="match status" value="1"/>
</dbReference>